<evidence type="ECO:0000256" key="4">
    <source>
        <dbReference type="ARBA" id="ARBA00023136"/>
    </source>
</evidence>
<dbReference type="InterPro" id="IPR049326">
    <property type="entry name" value="Rhodopsin_dom_fungi"/>
</dbReference>
<dbReference type="STRING" id="1036611.A0A1L9PWG0"/>
<feature type="transmembrane region" description="Helical" evidence="6">
    <location>
        <begin position="171"/>
        <end position="195"/>
    </location>
</feature>
<dbReference type="Proteomes" id="UP000184073">
    <property type="component" value="Unassembled WGS sequence"/>
</dbReference>
<reference evidence="9" key="1">
    <citation type="journal article" date="2017" name="Genome Biol.">
        <title>Comparative genomics reveals high biological diversity and specific adaptations in the industrially and medically important fungal genus Aspergillus.</title>
        <authorList>
            <person name="de Vries R.P."/>
            <person name="Riley R."/>
            <person name="Wiebenga A."/>
            <person name="Aguilar-Osorio G."/>
            <person name="Amillis S."/>
            <person name="Uchima C.A."/>
            <person name="Anderluh G."/>
            <person name="Asadollahi M."/>
            <person name="Askin M."/>
            <person name="Barry K."/>
            <person name="Battaglia E."/>
            <person name="Bayram O."/>
            <person name="Benocci T."/>
            <person name="Braus-Stromeyer S.A."/>
            <person name="Caldana C."/>
            <person name="Canovas D."/>
            <person name="Cerqueira G.C."/>
            <person name="Chen F."/>
            <person name="Chen W."/>
            <person name="Choi C."/>
            <person name="Clum A."/>
            <person name="Dos Santos R.A."/>
            <person name="Damasio A.R."/>
            <person name="Diallinas G."/>
            <person name="Emri T."/>
            <person name="Fekete E."/>
            <person name="Flipphi M."/>
            <person name="Freyberg S."/>
            <person name="Gallo A."/>
            <person name="Gournas C."/>
            <person name="Habgood R."/>
            <person name="Hainaut M."/>
            <person name="Harispe M.L."/>
            <person name="Henrissat B."/>
            <person name="Hilden K.S."/>
            <person name="Hope R."/>
            <person name="Hossain A."/>
            <person name="Karabika E."/>
            <person name="Karaffa L."/>
            <person name="Karanyi Z."/>
            <person name="Krasevec N."/>
            <person name="Kuo A."/>
            <person name="Kusch H."/>
            <person name="LaButti K."/>
            <person name="Lagendijk E.L."/>
            <person name="Lapidus A."/>
            <person name="Levasseur A."/>
            <person name="Lindquist E."/>
            <person name="Lipzen A."/>
            <person name="Logrieco A.F."/>
            <person name="MacCabe A."/>
            <person name="Maekelae M.R."/>
            <person name="Malavazi I."/>
            <person name="Melin P."/>
            <person name="Meyer V."/>
            <person name="Mielnichuk N."/>
            <person name="Miskei M."/>
            <person name="Molnar A.P."/>
            <person name="Mule G."/>
            <person name="Ngan C.Y."/>
            <person name="Orejas M."/>
            <person name="Orosz E."/>
            <person name="Ouedraogo J.P."/>
            <person name="Overkamp K.M."/>
            <person name="Park H.-S."/>
            <person name="Perrone G."/>
            <person name="Piumi F."/>
            <person name="Punt P.J."/>
            <person name="Ram A.F."/>
            <person name="Ramon A."/>
            <person name="Rauscher S."/>
            <person name="Record E."/>
            <person name="Riano-Pachon D.M."/>
            <person name="Robert V."/>
            <person name="Roehrig J."/>
            <person name="Ruller R."/>
            <person name="Salamov A."/>
            <person name="Salih N.S."/>
            <person name="Samson R.A."/>
            <person name="Sandor E."/>
            <person name="Sanguinetti M."/>
            <person name="Schuetze T."/>
            <person name="Sepcic K."/>
            <person name="Shelest E."/>
            <person name="Sherlock G."/>
            <person name="Sophianopoulou V."/>
            <person name="Squina F.M."/>
            <person name="Sun H."/>
            <person name="Susca A."/>
            <person name="Todd R.B."/>
            <person name="Tsang A."/>
            <person name="Unkles S.E."/>
            <person name="van de Wiele N."/>
            <person name="van Rossen-Uffink D."/>
            <person name="Oliveira J.V."/>
            <person name="Vesth T.C."/>
            <person name="Visser J."/>
            <person name="Yu J.-H."/>
            <person name="Zhou M."/>
            <person name="Andersen M.R."/>
            <person name="Archer D.B."/>
            <person name="Baker S.E."/>
            <person name="Benoit I."/>
            <person name="Brakhage A.A."/>
            <person name="Braus G.H."/>
            <person name="Fischer R."/>
            <person name="Frisvad J.C."/>
            <person name="Goldman G.H."/>
            <person name="Houbraken J."/>
            <person name="Oakley B."/>
            <person name="Pocsi I."/>
            <person name="Scazzocchio C."/>
            <person name="Seiboth B."/>
            <person name="vanKuyk P.A."/>
            <person name="Wortman J."/>
            <person name="Dyer P.S."/>
            <person name="Grigoriev I.V."/>
        </authorList>
    </citation>
    <scope>NUCLEOTIDE SEQUENCE [LARGE SCALE GENOMIC DNA]</scope>
    <source>
        <strain evidence="9">CBS 583.65</strain>
    </source>
</reference>
<name>A0A1L9PWG0_ASPVE</name>
<feature type="transmembrane region" description="Helical" evidence="6">
    <location>
        <begin position="244"/>
        <end position="263"/>
    </location>
</feature>
<evidence type="ECO:0000313" key="8">
    <source>
        <dbReference type="EMBL" id="OJJ05874.1"/>
    </source>
</evidence>
<evidence type="ECO:0000256" key="6">
    <source>
        <dbReference type="SAM" id="Phobius"/>
    </source>
</evidence>
<evidence type="ECO:0000256" key="3">
    <source>
        <dbReference type="ARBA" id="ARBA00022989"/>
    </source>
</evidence>
<evidence type="ECO:0000259" key="7">
    <source>
        <dbReference type="Pfam" id="PF20684"/>
    </source>
</evidence>
<dbReference type="GeneID" id="63724284"/>
<dbReference type="Pfam" id="PF20684">
    <property type="entry name" value="Fung_rhodopsin"/>
    <property type="match status" value="1"/>
</dbReference>
<keyword evidence="3 6" id="KW-1133">Transmembrane helix</keyword>
<dbReference type="PANTHER" id="PTHR33048:SF47">
    <property type="entry name" value="INTEGRAL MEMBRANE PROTEIN-RELATED"/>
    <property type="match status" value="1"/>
</dbReference>
<feature type="transmembrane region" description="Helical" evidence="6">
    <location>
        <begin position="49"/>
        <end position="68"/>
    </location>
</feature>
<dbReference type="RefSeq" id="XP_040671636.1">
    <property type="nucleotide sequence ID" value="XM_040808773.1"/>
</dbReference>
<feature type="transmembrane region" description="Helical" evidence="6">
    <location>
        <begin position="207"/>
        <end position="232"/>
    </location>
</feature>
<evidence type="ECO:0000256" key="5">
    <source>
        <dbReference type="ARBA" id="ARBA00038359"/>
    </source>
</evidence>
<dbReference type="VEuPathDB" id="FungiDB:ASPVEDRAFT_175162"/>
<comment type="similarity">
    <text evidence="5">Belongs to the SAT4 family.</text>
</comment>
<organism evidence="8 9">
    <name type="scientific">Aspergillus versicolor CBS 583.65</name>
    <dbReference type="NCBI Taxonomy" id="1036611"/>
    <lineage>
        <taxon>Eukaryota</taxon>
        <taxon>Fungi</taxon>
        <taxon>Dikarya</taxon>
        <taxon>Ascomycota</taxon>
        <taxon>Pezizomycotina</taxon>
        <taxon>Eurotiomycetes</taxon>
        <taxon>Eurotiomycetidae</taxon>
        <taxon>Eurotiales</taxon>
        <taxon>Aspergillaceae</taxon>
        <taxon>Aspergillus</taxon>
        <taxon>Aspergillus subgen. Nidulantes</taxon>
    </lineage>
</organism>
<keyword evidence="9" id="KW-1185">Reference proteome</keyword>
<evidence type="ECO:0000256" key="2">
    <source>
        <dbReference type="ARBA" id="ARBA00022692"/>
    </source>
</evidence>
<feature type="transmembrane region" description="Helical" evidence="6">
    <location>
        <begin position="6"/>
        <end position="28"/>
    </location>
</feature>
<dbReference type="InterPro" id="IPR052337">
    <property type="entry name" value="SAT4-like"/>
</dbReference>
<evidence type="ECO:0000256" key="1">
    <source>
        <dbReference type="ARBA" id="ARBA00004141"/>
    </source>
</evidence>
<sequence length="287" mass="32385">MASLDYWSTVLVVVPIVGILAANLFFILRLISRHLSQQKLDIGDLFMGLGLLFCYAVSLCTIVAAFSGKGQDVWSLDVRSSTSTRRTLLFWLTQTFWPVSQTFVKLSIIMLLRQLVGRVPRWPALLALLIVFSISWGITAFFGNIFQCSPPRYFWLEPYIRGSCMRGQMTFYMVIGSLSLLEDVILLALPISIVWRLRMGIQQKVQVTGLFCLGGLVCIFSLLRVIAFHNYLTKTAASSGSKEALWTVLELDLAIICSSMVLMRPLLARPCFGWIHWRRNSSSGEIK</sequence>
<dbReference type="GO" id="GO:0016020">
    <property type="term" value="C:membrane"/>
    <property type="evidence" value="ECO:0007669"/>
    <property type="project" value="UniProtKB-SubCell"/>
</dbReference>
<feature type="transmembrane region" description="Helical" evidence="6">
    <location>
        <begin position="88"/>
        <end position="112"/>
    </location>
</feature>
<comment type="subcellular location">
    <subcellularLocation>
        <location evidence="1">Membrane</location>
        <topology evidence="1">Multi-pass membrane protein</topology>
    </subcellularLocation>
</comment>
<keyword evidence="2 6" id="KW-0812">Transmembrane</keyword>
<proteinExistence type="inferred from homology"/>
<dbReference type="OrthoDB" id="10017208at2759"/>
<dbReference type="PANTHER" id="PTHR33048">
    <property type="entry name" value="PTH11-LIKE INTEGRAL MEMBRANE PROTEIN (AFU_ORTHOLOGUE AFUA_5G11245)"/>
    <property type="match status" value="1"/>
</dbReference>
<protein>
    <recommendedName>
        <fullName evidence="7">Rhodopsin domain-containing protein</fullName>
    </recommendedName>
</protein>
<gene>
    <name evidence="8" type="ORF">ASPVEDRAFT_175162</name>
</gene>
<accession>A0A1L9PWG0</accession>
<feature type="domain" description="Rhodopsin" evidence="7">
    <location>
        <begin position="28"/>
        <end position="269"/>
    </location>
</feature>
<feature type="transmembrane region" description="Helical" evidence="6">
    <location>
        <begin position="124"/>
        <end position="146"/>
    </location>
</feature>
<keyword evidence="4 6" id="KW-0472">Membrane</keyword>
<evidence type="ECO:0000313" key="9">
    <source>
        <dbReference type="Proteomes" id="UP000184073"/>
    </source>
</evidence>
<dbReference type="AlphaFoldDB" id="A0A1L9PWG0"/>
<dbReference type="EMBL" id="KV878133">
    <property type="protein sequence ID" value="OJJ05874.1"/>
    <property type="molecule type" value="Genomic_DNA"/>
</dbReference>